<proteinExistence type="predicted"/>
<dbReference type="Pfam" id="PF06985">
    <property type="entry name" value="HET"/>
    <property type="match status" value="1"/>
</dbReference>
<gene>
    <name evidence="2" type="ORF">L207DRAFT_628458</name>
</gene>
<accession>A0A2J6SAV9</accession>
<protein>
    <submittedName>
        <fullName evidence="2">HET-domain-containing protein</fullName>
    </submittedName>
</protein>
<reference evidence="2 3" key="1">
    <citation type="submission" date="2016-04" db="EMBL/GenBank/DDBJ databases">
        <title>A degradative enzymes factory behind the ericoid mycorrhizal symbiosis.</title>
        <authorList>
            <consortium name="DOE Joint Genome Institute"/>
            <person name="Martino E."/>
            <person name="Morin E."/>
            <person name="Grelet G."/>
            <person name="Kuo A."/>
            <person name="Kohler A."/>
            <person name="Daghino S."/>
            <person name="Barry K."/>
            <person name="Choi C."/>
            <person name="Cichocki N."/>
            <person name="Clum A."/>
            <person name="Copeland A."/>
            <person name="Hainaut M."/>
            <person name="Haridas S."/>
            <person name="Labutti K."/>
            <person name="Lindquist E."/>
            <person name="Lipzen A."/>
            <person name="Khouja H.-R."/>
            <person name="Murat C."/>
            <person name="Ohm R."/>
            <person name="Olson A."/>
            <person name="Spatafora J."/>
            <person name="Veneault-Fourrey C."/>
            <person name="Henrissat B."/>
            <person name="Grigoriev I."/>
            <person name="Martin F."/>
            <person name="Perotto S."/>
        </authorList>
    </citation>
    <scope>NUCLEOTIDE SEQUENCE [LARGE SCALE GENOMIC DNA]</scope>
    <source>
        <strain evidence="2 3">F</strain>
    </source>
</reference>
<organism evidence="2 3">
    <name type="scientific">Hyaloscypha variabilis (strain UAMH 11265 / GT02V1 / F)</name>
    <name type="common">Meliniomyces variabilis</name>
    <dbReference type="NCBI Taxonomy" id="1149755"/>
    <lineage>
        <taxon>Eukaryota</taxon>
        <taxon>Fungi</taxon>
        <taxon>Dikarya</taxon>
        <taxon>Ascomycota</taxon>
        <taxon>Pezizomycotina</taxon>
        <taxon>Leotiomycetes</taxon>
        <taxon>Helotiales</taxon>
        <taxon>Hyaloscyphaceae</taxon>
        <taxon>Hyaloscypha</taxon>
        <taxon>Hyaloscypha variabilis</taxon>
    </lineage>
</organism>
<name>A0A2J6SAV9_HYAVF</name>
<evidence type="ECO:0000313" key="2">
    <source>
        <dbReference type="EMBL" id="PMD47891.1"/>
    </source>
</evidence>
<evidence type="ECO:0000259" key="1">
    <source>
        <dbReference type="Pfam" id="PF06985"/>
    </source>
</evidence>
<dbReference type="AlphaFoldDB" id="A0A2J6SAV9"/>
<dbReference type="PANTHER" id="PTHR33112:SF16">
    <property type="entry name" value="HETEROKARYON INCOMPATIBILITY DOMAIN-CONTAINING PROTEIN"/>
    <property type="match status" value="1"/>
</dbReference>
<feature type="domain" description="Heterokaryon incompatibility" evidence="1">
    <location>
        <begin position="202"/>
        <end position="362"/>
    </location>
</feature>
<keyword evidence="3" id="KW-1185">Reference proteome</keyword>
<dbReference type="STRING" id="1149755.A0A2J6SAV9"/>
<evidence type="ECO:0000313" key="3">
    <source>
        <dbReference type="Proteomes" id="UP000235786"/>
    </source>
</evidence>
<dbReference type="InterPro" id="IPR010730">
    <property type="entry name" value="HET"/>
</dbReference>
<dbReference type="PANTHER" id="PTHR33112">
    <property type="entry name" value="DOMAIN PROTEIN, PUTATIVE-RELATED"/>
    <property type="match status" value="1"/>
</dbReference>
<dbReference type="EMBL" id="KZ613938">
    <property type="protein sequence ID" value="PMD47891.1"/>
    <property type="molecule type" value="Genomic_DNA"/>
</dbReference>
<dbReference type="Proteomes" id="UP000235786">
    <property type="component" value="Unassembled WGS sequence"/>
</dbReference>
<dbReference type="OrthoDB" id="3494004at2759"/>
<sequence>MALCSNCDRFDIHSFSADSQKWLRRGYSLEAVKEATRKDCNFCSFLMKHCEVDLAEYKSKYRANPWFHLEMRPNETTKTSSQLLGYNYTQLYVTVGEIRMAECIRHRVFELFADPGDAASVSGDVGLRYLGDDVHSDGHFACISGWLADCLGNHPRCNRTAAGDINIDNNSRTPLPSRLIDVGPSNSTMVFLRDTQGQFGTYITLSHCWGSDPKHQIPSTLESNIEERKGGVPLSTLPKSFQDAIQITRRLGVPYIWIDSICIIQDNSEDWEREASQMARIYQFSILTIAATGAEDSRIGCFIDRKPESAWRGHFARLPYRTTTGVTDGYFYICERKISTNDEVRSLLNDSPLLKRGWVMQERILSRRIVHYTRGKMIWECQTSAPTTECQEVSLIFPGR</sequence>